<accession>A0A2W2E5J5</accession>
<sequence>MATYDRDADRQRWLERLTAAVTEAAHSGATPEELEAAFEAGRRAAEVRAQQLSGVPAPRRAEQRAEDRAAFVPPPGSALAALMKRTAGLTR</sequence>
<reference evidence="2 3" key="1">
    <citation type="submission" date="2018-01" db="EMBL/GenBank/DDBJ databases">
        <title>Draft genome sequence of Jishengella sp. NA12.</title>
        <authorList>
            <person name="Sahin N."/>
            <person name="Ay H."/>
            <person name="Saygin H."/>
        </authorList>
    </citation>
    <scope>NUCLEOTIDE SEQUENCE [LARGE SCALE GENOMIC DNA]</scope>
    <source>
        <strain evidence="2 3">NA12</strain>
    </source>
</reference>
<evidence type="ECO:0000313" key="2">
    <source>
        <dbReference type="EMBL" id="PZG17823.1"/>
    </source>
</evidence>
<dbReference type="Proteomes" id="UP000248924">
    <property type="component" value="Unassembled WGS sequence"/>
</dbReference>
<dbReference type="EMBL" id="POTY01000081">
    <property type="protein sequence ID" value="PZG17823.1"/>
    <property type="molecule type" value="Genomic_DNA"/>
</dbReference>
<proteinExistence type="predicted"/>
<keyword evidence="3" id="KW-1185">Reference proteome</keyword>
<protein>
    <submittedName>
        <fullName evidence="2">Uncharacterized protein</fullName>
    </submittedName>
</protein>
<evidence type="ECO:0000313" key="3">
    <source>
        <dbReference type="Proteomes" id="UP000248924"/>
    </source>
</evidence>
<dbReference type="RefSeq" id="WP_111214418.1">
    <property type="nucleotide sequence ID" value="NZ_POTY01000081.1"/>
</dbReference>
<evidence type="ECO:0000256" key="1">
    <source>
        <dbReference type="SAM" id="MobiDB-lite"/>
    </source>
</evidence>
<comment type="caution">
    <text evidence="2">The sequence shown here is derived from an EMBL/GenBank/DDBJ whole genome shotgun (WGS) entry which is preliminary data.</text>
</comment>
<organism evidence="2 3">
    <name type="scientific">Micromonospora craterilacus</name>
    <dbReference type="NCBI Taxonomy" id="1655439"/>
    <lineage>
        <taxon>Bacteria</taxon>
        <taxon>Bacillati</taxon>
        <taxon>Actinomycetota</taxon>
        <taxon>Actinomycetes</taxon>
        <taxon>Micromonosporales</taxon>
        <taxon>Micromonosporaceae</taxon>
        <taxon>Micromonospora</taxon>
    </lineage>
</organism>
<dbReference type="AlphaFoldDB" id="A0A2W2E5J5"/>
<name>A0A2W2E5J5_9ACTN</name>
<gene>
    <name evidence="2" type="ORF">C1I95_14845</name>
</gene>
<feature type="compositionally biased region" description="Basic and acidic residues" evidence="1">
    <location>
        <begin position="59"/>
        <end position="69"/>
    </location>
</feature>
<feature type="region of interest" description="Disordered" evidence="1">
    <location>
        <begin position="49"/>
        <end position="73"/>
    </location>
</feature>